<feature type="transmembrane region" description="Helical" evidence="1">
    <location>
        <begin position="217"/>
        <end position="232"/>
    </location>
</feature>
<name>F2G534_ALTMD</name>
<dbReference type="Proteomes" id="UP000001870">
    <property type="component" value="Chromosome"/>
</dbReference>
<dbReference type="HOGENOM" id="CLU_528585_0_0_6"/>
<sequence>MPVSIGLSKAMALRFLVPAFCALVLVGLCTNWTFNLFAPQFLWKAYNYYFLAMIDGRLDIPAEAIGKEGGYFNGKAYMYYGLLPALARVVLYPFVDLSHTPTSLFFVILFTLVGLAFLQTEVNRKLFSNEKYTDGPKLLLWLTTTIVLWLGSATFIISQNGTIYHEPYAASLCIFNIFLARLLKDKFLEGRPTGAAKLLPYAVLAALAVHTRMPMALSLYLVTGLLMLVVAFKQVGNAKKKYVSTVFYCFSRYWLSILVLFCGGVSILALNYVKYGNAVAFMGGNYGYYFLEGFTDRVCNIVPKGDFYRFFRIIANAYIYITGDWATHWSLTRWLQTGYGRWEAPMVPLYLLWAFPLLCLCGGFINILKGLKSPANKLFILGLCFISSGALFQLSYPTITHRYVAELWSPFGIAMLYVYVTLLAADLKLRSAVVMLLISCIGVVYQLKLATTDRYYIEDGPIYDHHNYHYSETDNKYLASLNNDKIASFMKERKQQKKLACQQLRKKSESIQASD</sequence>
<feature type="transmembrane region" description="Helical" evidence="1">
    <location>
        <begin position="350"/>
        <end position="371"/>
    </location>
</feature>
<keyword evidence="1" id="KW-0812">Transmembrane</keyword>
<keyword evidence="3" id="KW-1185">Reference proteome</keyword>
<feature type="transmembrane region" description="Helical" evidence="1">
    <location>
        <begin position="77"/>
        <end position="95"/>
    </location>
</feature>
<keyword evidence="1" id="KW-0472">Membrane</keyword>
<dbReference type="RefSeq" id="WP_012518754.1">
    <property type="nucleotide sequence ID" value="NC_011138.3"/>
</dbReference>
<feature type="transmembrane region" description="Helical" evidence="1">
    <location>
        <begin position="163"/>
        <end position="183"/>
    </location>
</feature>
<feature type="transmembrane region" description="Helical" evidence="1">
    <location>
        <begin position="408"/>
        <end position="425"/>
    </location>
</feature>
<feature type="transmembrane region" description="Helical" evidence="1">
    <location>
        <begin position="101"/>
        <end position="118"/>
    </location>
</feature>
<evidence type="ECO:0000256" key="1">
    <source>
        <dbReference type="SAM" id="Phobius"/>
    </source>
</evidence>
<keyword evidence="1" id="KW-1133">Transmembrane helix</keyword>
<protein>
    <recommendedName>
        <fullName evidence="4">Glycosyltransferase RgtA/B/C/D-like domain-containing protein</fullName>
    </recommendedName>
</protein>
<feature type="transmembrane region" description="Helical" evidence="1">
    <location>
        <begin position="253"/>
        <end position="273"/>
    </location>
</feature>
<feature type="transmembrane region" description="Helical" evidence="1">
    <location>
        <begin position="432"/>
        <end position="449"/>
    </location>
</feature>
<proteinExistence type="predicted"/>
<reference evidence="2 3" key="2">
    <citation type="journal article" date="2015" name="Antonie Van Leeuwenhoek">
        <title>Ecophysiological diversity of a novel member of the genus Alteromonas, and description of Alteromonas mediterranea sp. nov.</title>
        <authorList>
            <person name="Ivanova E.P."/>
            <person name="Lopez-Perez M."/>
            <person name="Zabalos M."/>
            <person name="Nguyen S.H."/>
            <person name="Webb H.K."/>
            <person name="Ryan J."/>
            <person name="Lagutin K."/>
            <person name="Vyssotski M."/>
            <person name="Crawford R.J."/>
            <person name="Rodriguez-Valera F."/>
        </authorList>
    </citation>
    <scope>NUCLEOTIDE SEQUENCE [LARGE SCALE GENOMIC DNA]</scope>
    <source>
        <strain evidence="3">DSM 17117 / CIP 110805 / LMG 28347 / Deep ecotype</strain>
    </source>
</reference>
<reference evidence="2 3" key="1">
    <citation type="journal article" date="2008" name="ISME J.">
        <title>Comparative genomics of two ecotypes of the marine planktonic copiotroph Alteromonas macleodii suggests alternative lifestyles associated with different kinds of particulate organic matter.</title>
        <authorList>
            <person name="Ivars-Martinez E."/>
            <person name="Martin-Cuadrado A.B."/>
            <person name="D'Auria G."/>
            <person name="Mira A."/>
            <person name="Ferriera S."/>
            <person name="Johnson J."/>
            <person name="Friedman R."/>
            <person name="Rodriguez-Valera F."/>
        </authorList>
    </citation>
    <scope>NUCLEOTIDE SEQUENCE [LARGE SCALE GENOMIC DNA]</scope>
    <source>
        <strain evidence="3">DSM 17117 / CIP 110805 / LMG 28347 / Deep ecotype</strain>
    </source>
</reference>
<evidence type="ECO:0000313" key="3">
    <source>
        <dbReference type="Proteomes" id="UP000001870"/>
    </source>
</evidence>
<organism evidence="2 3">
    <name type="scientific">Alteromonas mediterranea (strain DSM 17117 / CIP 110805 / LMG 28347 / Deep ecotype)</name>
    <dbReference type="NCBI Taxonomy" id="1774373"/>
    <lineage>
        <taxon>Bacteria</taxon>
        <taxon>Pseudomonadati</taxon>
        <taxon>Pseudomonadota</taxon>
        <taxon>Gammaproteobacteria</taxon>
        <taxon>Alteromonadales</taxon>
        <taxon>Alteromonadaceae</taxon>
        <taxon>Alteromonas/Salinimonas group</taxon>
        <taxon>Alteromonas</taxon>
    </lineage>
</organism>
<feature type="transmembrane region" description="Helical" evidence="1">
    <location>
        <begin position="378"/>
        <end position="396"/>
    </location>
</feature>
<feature type="transmembrane region" description="Helical" evidence="1">
    <location>
        <begin position="138"/>
        <end position="157"/>
    </location>
</feature>
<feature type="transmembrane region" description="Helical" evidence="1">
    <location>
        <begin position="12"/>
        <end position="34"/>
    </location>
</feature>
<dbReference type="EMBL" id="CP001103">
    <property type="protein sequence ID" value="AEA98434.1"/>
    <property type="molecule type" value="Genomic_DNA"/>
</dbReference>
<evidence type="ECO:0008006" key="4">
    <source>
        <dbReference type="Google" id="ProtNLM"/>
    </source>
</evidence>
<dbReference type="KEGG" id="amc:MADE_1011490"/>
<accession>F2G534</accession>
<dbReference type="AlphaFoldDB" id="F2G534"/>
<gene>
    <name evidence="2" type="ordered locus">MADE_1011490</name>
</gene>
<evidence type="ECO:0000313" key="2">
    <source>
        <dbReference type="EMBL" id="AEA98434.1"/>
    </source>
</evidence>